<accession>A0A5K7YPM0</accession>
<evidence type="ECO:0000256" key="2">
    <source>
        <dbReference type="ARBA" id="ARBA00022723"/>
    </source>
</evidence>
<evidence type="ECO:0000256" key="7">
    <source>
        <dbReference type="RuleBase" id="RU366006"/>
    </source>
</evidence>
<reference evidence="9 10" key="1">
    <citation type="submission" date="2019-11" db="EMBL/GenBank/DDBJ databases">
        <title>Comparative genomics of hydrocarbon-degrading Desulfosarcina strains.</title>
        <authorList>
            <person name="Watanabe M."/>
            <person name="Kojima H."/>
            <person name="Fukui M."/>
        </authorList>
    </citation>
    <scope>NUCLEOTIDE SEQUENCE [LARGE SCALE GENOMIC DNA]</scope>
    <source>
        <strain evidence="9 10">PL12</strain>
    </source>
</reference>
<dbReference type="Gene3D" id="3.30.390.10">
    <property type="entry name" value="Enolase-like, N-terminal domain"/>
    <property type="match status" value="1"/>
</dbReference>
<feature type="domain" description="Mandelate racemase/muconate lactonizing enzyme C-terminal" evidence="8">
    <location>
        <begin position="141"/>
        <end position="237"/>
    </location>
</feature>
<dbReference type="SUPFAM" id="SSF51604">
    <property type="entry name" value="Enolase C-terminal domain-like"/>
    <property type="match status" value="1"/>
</dbReference>
<dbReference type="SFLD" id="SFLDF00009">
    <property type="entry name" value="o-succinylbenzoate_synthase"/>
    <property type="match status" value="1"/>
</dbReference>
<dbReference type="OrthoDB" id="9782675at2"/>
<evidence type="ECO:0000259" key="8">
    <source>
        <dbReference type="SMART" id="SM00922"/>
    </source>
</evidence>
<dbReference type="CDD" id="cd03319">
    <property type="entry name" value="L-Ala-DL-Glu_epimerase"/>
    <property type="match status" value="1"/>
</dbReference>
<dbReference type="InterPro" id="IPR034603">
    <property type="entry name" value="Dipeptide_epimerase"/>
</dbReference>
<dbReference type="SFLD" id="SFLDS00001">
    <property type="entry name" value="Enolase"/>
    <property type="match status" value="1"/>
</dbReference>
<name>A0A5K7YPM0_9BACT</name>
<evidence type="ECO:0000256" key="4">
    <source>
        <dbReference type="ARBA" id="ARBA00023235"/>
    </source>
</evidence>
<dbReference type="InterPro" id="IPR036849">
    <property type="entry name" value="Enolase-like_C_sf"/>
</dbReference>
<gene>
    <name evidence="9" type="ORF">DSCA_42630</name>
</gene>
<dbReference type="AlphaFoldDB" id="A0A5K7YPM0"/>
<dbReference type="Proteomes" id="UP000427906">
    <property type="component" value="Chromosome"/>
</dbReference>
<dbReference type="SFLD" id="SFLDG00180">
    <property type="entry name" value="muconate_cycloisomerase"/>
    <property type="match status" value="1"/>
</dbReference>
<feature type="active site" description="Proton acceptor; specific for (R)-substrate epimerization" evidence="5">
    <location>
        <position position="162"/>
    </location>
</feature>
<sequence>MKITHMDAWPVTMRLTEPYTIAYESVSRVTNVFLRMETSTGIIGYGCAAPDREVTGETAAGVMDALTTIIVPAFKGSDPLRPVMLMERIRPDLKAQPSAMAMADMALFDILGKAAGLPLYKLLGGFRDRMRTSITIGILPVGETVERAVERTAQGFRALKIKGGTDVDADIERLLRVREAVGRKIDLRFDANQGYAEADVMRLVAGVRPARLELIEQPTPRTQDRLLGRVTRQVALPIMADESLMNLKDAFRLARNDLVDMINIKLMKVGGIDEALKINAVSRAADLEVMVGCMDESALGIAAGLHFALARPNVKYADLDGHLDLNGDPASGAVLLDKGILRPTGQPGIGWDPSH</sequence>
<proteinExistence type="inferred from homology"/>
<dbReference type="KEGG" id="dalk:DSCA_42630"/>
<dbReference type="SMART" id="SM00922">
    <property type="entry name" value="MR_MLE"/>
    <property type="match status" value="1"/>
</dbReference>
<evidence type="ECO:0000256" key="6">
    <source>
        <dbReference type="PIRSR" id="PIRSR634603-3"/>
    </source>
</evidence>
<dbReference type="Pfam" id="PF02746">
    <property type="entry name" value="MR_MLE_N"/>
    <property type="match status" value="1"/>
</dbReference>
<dbReference type="EMBL" id="AP021874">
    <property type="protein sequence ID" value="BBO70333.1"/>
    <property type="molecule type" value="Genomic_DNA"/>
</dbReference>
<dbReference type="Pfam" id="PF13378">
    <property type="entry name" value="MR_MLE_C"/>
    <property type="match status" value="1"/>
</dbReference>
<dbReference type="FunFam" id="3.30.390.10:FF:000009">
    <property type="entry name" value="Hydrophobic dipeptide epimerase"/>
    <property type="match status" value="1"/>
</dbReference>
<feature type="binding site" evidence="6">
    <location>
        <position position="216"/>
    </location>
    <ligand>
        <name>Mg(2+)</name>
        <dbReference type="ChEBI" id="CHEBI:18420"/>
    </ligand>
</feature>
<evidence type="ECO:0000313" key="9">
    <source>
        <dbReference type="EMBL" id="BBO70333.1"/>
    </source>
</evidence>
<keyword evidence="10" id="KW-1185">Reference proteome</keyword>
<protein>
    <recommendedName>
        <fullName evidence="7">Dipeptide epimerase</fullName>
        <ecNumber evidence="7">5.1.1.-</ecNumber>
    </recommendedName>
</protein>
<dbReference type="GO" id="GO:0046872">
    <property type="term" value="F:metal ion binding"/>
    <property type="evidence" value="ECO:0007669"/>
    <property type="project" value="UniProtKB-KW"/>
</dbReference>
<dbReference type="InterPro" id="IPR013342">
    <property type="entry name" value="Mandelate_racemase_C"/>
</dbReference>
<dbReference type="EC" id="5.1.1.-" evidence="7"/>
<dbReference type="PANTHER" id="PTHR48073">
    <property type="entry name" value="O-SUCCINYLBENZOATE SYNTHASE-RELATED"/>
    <property type="match status" value="1"/>
</dbReference>
<dbReference type="PANTHER" id="PTHR48073:SF2">
    <property type="entry name" value="O-SUCCINYLBENZOATE SYNTHASE"/>
    <property type="match status" value="1"/>
</dbReference>
<dbReference type="InterPro" id="IPR029017">
    <property type="entry name" value="Enolase-like_N"/>
</dbReference>
<dbReference type="InterPro" id="IPR013341">
    <property type="entry name" value="Mandelate_racemase_N_dom"/>
</dbReference>
<keyword evidence="4 7" id="KW-0413">Isomerase</keyword>
<feature type="active site" description="Proton acceptor; specific for (S)-substrate epimerization" evidence="5">
    <location>
        <position position="265"/>
    </location>
</feature>
<comment type="similarity">
    <text evidence="1 7">Belongs to the mandelate racemase/muconate lactonizing enzyme family.</text>
</comment>
<organism evidence="9 10">
    <name type="scientific">Desulfosarcina alkanivorans</name>
    <dbReference type="NCBI Taxonomy" id="571177"/>
    <lineage>
        <taxon>Bacteria</taxon>
        <taxon>Pseudomonadati</taxon>
        <taxon>Thermodesulfobacteriota</taxon>
        <taxon>Desulfobacteria</taxon>
        <taxon>Desulfobacterales</taxon>
        <taxon>Desulfosarcinaceae</taxon>
        <taxon>Desulfosarcina</taxon>
    </lineage>
</organism>
<comment type="cofactor">
    <cofactor evidence="6 7">
        <name>Mg(2+)</name>
        <dbReference type="ChEBI" id="CHEBI:18420"/>
    </cofactor>
    <text evidence="6 7">Binds 1 Mg(2+) ion per subunit.</text>
</comment>
<dbReference type="InterPro" id="IPR029065">
    <property type="entry name" value="Enolase_C-like"/>
</dbReference>
<evidence type="ECO:0000256" key="1">
    <source>
        <dbReference type="ARBA" id="ARBA00008031"/>
    </source>
</evidence>
<keyword evidence="3 6" id="KW-0460">Magnesium</keyword>
<dbReference type="SUPFAM" id="SSF54826">
    <property type="entry name" value="Enolase N-terminal domain-like"/>
    <property type="match status" value="1"/>
</dbReference>
<dbReference type="GO" id="GO:0006518">
    <property type="term" value="P:peptide metabolic process"/>
    <property type="evidence" value="ECO:0007669"/>
    <property type="project" value="UniProtKB-ARBA"/>
</dbReference>
<evidence type="ECO:0000256" key="5">
    <source>
        <dbReference type="PIRSR" id="PIRSR634603-1"/>
    </source>
</evidence>
<dbReference type="Gene3D" id="3.20.20.120">
    <property type="entry name" value="Enolase-like C-terminal domain"/>
    <property type="match status" value="1"/>
</dbReference>
<dbReference type="GO" id="GO:0016855">
    <property type="term" value="F:racemase and epimerase activity, acting on amino acids and derivatives"/>
    <property type="evidence" value="ECO:0007669"/>
    <property type="project" value="UniProtKB-UniRule"/>
</dbReference>
<feature type="binding site" evidence="6">
    <location>
        <position position="190"/>
    </location>
    <ligand>
        <name>Mg(2+)</name>
        <dbReference type="ChEBI" id="CHEBI:18420"/>
    </ligand>
</feature>
<feature type="binding site" evidence="6">
    <location>
        <position position="241"/>
    </location>
    <ligand>
        <name>Mg(2+)</name>
        <dbReference type="ChEBI" id="CHEBI:18420"/>
    </ligand>
</feature>
<keyword evidence="2 6" id="KW-0479">Metal-binding</keyword>
<evidence type="ECO:0000313" key="10">
    <source>
        <dbReference type="Proteomes" id="UP000427906"/>
    </source>
</evidence>
<dbReference type="RefSeq" id="WP_155318291.1">
    <property type="nucleotide sequence ID" value="NZ_AP021874.1"/>
</dbReference>
<evidence type="ECO:0000256" key="3">
    <source>
        <dbReference type="ARBA" id="ARBA00022842"/>
    </source>
</evidence>